<evidence type="ECO:0000256" key="3">
    <source>
        <dbReference type="ARBA" id="ARBA00012991"/>
    </source>
</evidence>
<evidence type="ECO:0000256" key="2">
    <source>
        <dbReference type="ARBA" id="ARBA00006013"/>
    </source>
</evidence>
<dbReference type="EC" id="1.1.1.31" evidence="3"/>
<dbReference type="GO" id="GO:0008442">
    <property type="term" value="F:3-hydroxyisobutyrate dehydrogenase activity"/>
    <property type="evidence" value="ECO:0007669"/>
    <property type="project" value="UniProtKB-EC"/>
</dbReference>
<dbReference type="InterPro" id="IPR036291">
    <property type="entry name" value="NAD(P)-bd_dom_sf"/>
</dbReference>
<evidence type="ECO:0000256" key="4">
    <source>
        <dbReference type="ARBA" id="ARBA00022456"/>
    </source>
</evidence>
<evidence type="ECO:0000256" key="5">
    <source>
        <dbReference type="ARBA" id="ARBA00023002"/>
    </source>
</evidence>
<dbReference type="Proteomes" id="UP001342314">
    <property type="component" value="Unassembled WGS sequence"/>
</dbReference>
<dbReference type="GO" id="GO:0009083">
    <property type="term" value="P:branched-chain amino acid catabolic process"/>
    <property type="evidence" value="ECO:0007669"/>
    <property type="project" value="UniProtKB-KW"/>
</dbReference>
<name>A0AAV5GM62_9BASI</name>
<comment type="pathway">
    <text evidence="1">Amino-acid degradation; L-valine degradation.</text>
</comment>
<evidence type="ECO:0000259" key="8">
    <source>
        <dbReference type="Pfam" id="PF03446"/>
    </source>
</evidence>
<dbReference type="InterPro" id="IPR008927">
    <property type="entry name" value="6-PGluconate_DH-like_C_sf"/>
</dbReference>
<dbReference type="Gene3D" id="3.40.50.720">
    <property type="entry name" value="NAD(P)-binding Rossmann-like Domain"/>
    <property type="match status" value="1"/>
</dbReference>
<gene>
    <name evidence="10" type="ORF">Rhopal_003623-T1</name>
</gene>
<evidence type="ECO:0000256" key="6">
    <source>
        <dbReference type="ARBA" id="ARBA00023027"/>
    </source>
</evidence>
<dbReference type="Pfam" id="PF14833">
    <property type="entry name" value="NAD_binding_11"/>
    <property type="match status" value="1"/>
</dbReference>
<sequence length="350" mass="37259">MSGAALSDRDPPTKEIRTLGYIGLGNAGYFLAKHLATHLSAPAPLSRILVRDLSSEREAQFVREVNALEGVHAAAEKGTRDNWGECDVVVTMLPHGDAVREVLLGKEGIAPLLKPGTVLIDTSSADPFNTVKMEEELRSQYGLYLVDSAVTQERDRAIGDGEVTYLVGGQDEAVEAAMPVLKCTSKYVFRMGGPGKGHIAKTLNNYVSAAAICALLDAYVLGAKAGVDPLTLTHAFNVGTAQSFSSRYSMTRDGLSGSHDSGYNLALLVKDLRINERVFDALLGGGGSGGGEEGAQDGYPAHVRRRFERALEALGGDAGACHTRALRAWEKEAGVEVPKYEDVWAGKLGD</sequence>
<dbReference type="GO" id="GO:0051287">
    <property type="term" value="F:NAD binding"/>
    <property type="evidence" value="ECO:0007669"/>
    <property type="project" value="InterPro"/>
</dbReference>
<dbReference type="PANTHER" id="PTHR22981">
    <property type="entry name" value="3-HYDROXYISOBUTYRATE DEHYDROGENASE-RELATED"/>
    <property type="match status" value="1"/>
</dbReference>
<dbReference type="EMBL" id="BQKY01000007">
    <property type="protein sequence ID" value="GJN90611.1"/>
    <property type="molecule type" value="Genomic_DNA"/>
</dbReference>
<organism evidence="10 11">
    <name type="scientific">Rhodotorula paludigena</name>
    <dbReference type="NCBI Taxonomy" id="86838"/>
    <lineage>
        <taxon>Eukaryota</taxon>
        <taxon>Fungi</taxon>
        <taxon>Dikarya</taxon>
        <taxon>Basidiomycota</taxon>
        <taxon>Pucciniomycotina</taxon>
        <taxon>Microbotryomycetes</taxon>
        <taxon>Sporidiobolales</taxon>
        <taxon>Sporidiobolaceae</taxon>
        <taxon>Rhodotorula</taxon>
    </lineage>
</organism>
<reference evidence="10 11" key="1">
    <citation type="submission" date="2021-12" db="EMBL/GenBank/DDBJ databases">
        <title>High titer production of polyol ester of fatty acids by Rhodotorula paludigena BS15 towards product separation-free biomass refinery.</title>
        <authorList>
            <person name="Mano J."/>
            <person name="Ono H."/>
            <person name="Tanaka T."/>
            <person name="Naito K."/>
            <person name="Sushida H."/>
            <person name="Ike M."/>
            <person name="Tokuyasu K."/>
            <person name="Kitaoka M."/>
        </authorList>
    </citation>
    <scope>NUCLEOTIDE SEQUENCE [LARGE SCALE GENOMIC DNA]</scope>
    <source>
        <strain evidence="10 11">BS15</strain>
    </source>
</reference>
<comment type="catalytic activity">
    <reaction evidence="7">
        <text>3-hydroxy-2-methylpropanoate + NAD(+) = 2-methyl-3-oxopropanoate + NADH + H(+)</text>
        <dbReference type="Rhea" id="RHEA:17681"/>
        <dbReference type="ChEBI" id="CHEBI:11805"/>
        <dbReference type="ChEBI" id="CHEBI:15378"/>
        <dbReference type="ChEBI" id="CHEBI:57540"/>
        <dbReference type="ChEBI" id="CHEBI:57700"/>
        <dbReference type="ChEBI" id="CHEBI:57945"/>
        <dbReference type="EC" id="1.1.1.31"/>
    </reaction>
</comment>
<keyword evidence="5" id="KW-0560">Oxidoreductase</keyword>
<dbReference type="PANTHER" id="PTHR22981:SF7">
    <property type="entry name" value="3-HYDROXYISOBUTYRATE DEHYDROGENASE, MITOCHONDRIAL"/>
    <property type="match status" value="1"/>
</dbReference>
<dbReference type="InterPro" id="IPR013328">
    <property type="entry name" value="6PGD_dom2"/>
</dbReference>
<comment type="caution">
    <text evidence="10">The sequence shown here is derived from an EMBL/GenBank/DDBJ whole genome shotgun (WGS) entry which is preliminary data.</text>
</comment>
<dbReference type="Pfam" id="PF03446">
    <property type="entry name" value="NAD_binding_2"/>
    <property type="match status" value="1"/>
</dbReference>
<dbReference type="InterPro" id="IPR006115">
    <property type="entry name" value="6PGDH_NADP-bd"/>
</dbReference>
<protein>
    <recommendedName>
        <fullName evidence="3">3-hydroxyisobutyrate dehydrogenase</fullName>
        <ecNumber evidence="3">1.1.1.31</ecNumber>
    </recommendedName>
</protein>
<dbReference type="AlphaFoldDB" id="A0AAV5GM62"/>
<accession>A0AAV5GM62</accession>
<proteinExistence type="inferred from homology"/>
<keyword evidence="11" id="KW-1185">Reference proteome</keyword>
<evidence type="ECO:0000256" key="1">
    <source>
        <dbReference type="ARBA" id="ARBA00005109"/>
    </source>
</evidence>
<feature type="domain" description="3-hydroxyisobutyrate dehydrogenase-like NAD-binding" evidence="9">
    <location>
        <begin position="195"/>
        <end position="276"/>
    </location>
</feature>
<dbReference type="GO" id="GO:0050661">
    <property type="term" value="F:NADP binding"/>
    <property type="evidence" value="ECO:0007669"/>
    <property type="project" value="InterPro"/>
</dbReference>
<dbReference type="InterPro" id="IPR029154">
    <property type="entry name" value="HIBADH-like_NADP-bd"/>
</dbReference>
<evidence type="ECO:0000313" key="10">
    <source>
        <dbReference type="EMBL" id="GJN90611.1"/>
    </source>
</evidence>
<dbReference type="Gene3D" id="1.10.1040.10">
    <property type="entry name" value="N-(1-d-carboxylethyl)-l-norvaline Dehydrogenase, domain 2"/>
    <property type="match status" value="1"/>
</dbReference>
<keyword evidence="6" id="KW-0520">NAD</keyword>
<evidence type="ECO:0000259" key="9">
    <source>
        <dbReference type="Pfam" id="PF14833"/>
    </source>
</evidence>
<comment type="similarity">
    <text evidence="2">Belongs to the HIBADH-related family. 3-hydroxyisobutyrate dehydrogenase subfamily.</text>
</comment>
<keyword evidence="4" id="KW-0101">Branched-chain amino acid catabolism</keyword>
<evidence type="ECO:0000313" key="11">
    <source>
        <dbReference type="Proteomes" id="UP001342314"/>
    </source>
</evidence>
<dbReference type="SUPFAM" id="SSF48179">
    <property type="entry name" value="6-phosphogluconate dehydrogenase C-terminal domain-like"/>
    <property type="match status" value="1"/>
</dbReference>
<evidence type="ECO:0000256" key="7">
    <source>
        <dbReference type="ARBA" id="ARBA00049197"/>
    </source>
</evidence>
<feature type="domain" description="6-phosphogluconate dehydrogenase NADP-binding" evidence="8">
    <location>
        <begin position="19"/>
        <end position="192"/>
    </location>
</feature>
<dbReference type="SUPFAM" id="SSF51735">
    <property type="entry name" value="NAD(P)-binding Rossmann-fold domains"/>
    <property type="match status" value="1"/>
</dbReference>